<protein>
    <submittedName>
        <fullName evidence="2">Uncharacterized protein</fullName>
    </submittedName>
</protein>
<accession>A0A369JVC6</accession>
<name>A0A369JVC6_HYPMA</name>
<feature type="region of interest" description="Disordered" evidence="1">
    <location>
        <begin position="111"/>
        <end position="138"/>
    </location>
</feature>
<feature type="compositionally biased region" description="Basic and acidic residues" evidence="1">
    <location>
        <begin position="129"/>
        <end position="138"/>
    </location>
</feature>
<reference evidence="2" key="1">
    <citation type="submission" date="2018-04" db="EMBL/GenBank/DDBJ databases">
        <title>Whole genome sequencing of Hypsizygus marmoreus.</title>
        <authorList>
            <person name="Choi I.-G."/>
            <person name="Min B."/>
            <person name="Kim J.-G."/>
            <person name="Kim S."/>
            <person name="Oh Y.-L."/>
            <person name="Kong W.-S."/>
            <person name="Park H."/>
            <person name="Jeong J."/>
            <person name="Song E.-S."/>
        </authorList>
    </citation>
    <scope>NUCLEOTIDE SEQUENCE [LARGE SCALE GENOMIC DNA]</scope>
    <source>
        <strain evidence="2">51987-8</strain>
    </source>
</reference>
<dbReference type="AlphaFoldDB" id="A0A369JVC6"/>
<evidence type="ECO:0000256" key="1">
    <source>
        <dbReference type="SAM" id="MobiDB-lite"/>
    </source>
</evidence>
<feature type="compositionally biased region" description="Basic residues" evidence="1">
    <location>
        <begin position="119"/>
        <end position="128"/>
    </location>
</feature>
<evidence type="ECO:0000313" key="2">
    <source>
        <dbReference type="EMBL" id="RDB24477.1"/>
    </source>
</evidence>
<dbReference type="InParanoid" id="A0A369JVC6"/>
<keyword evidence="3" id="KW-1185">Reference proteome</keyword>
<proteinExistence type="predicted"/>
<sequence length="171" mass="18733">MVQNNIILAAAAAFAVGFRTVVAVPLSHDGMSSIQARDSEGLYARAGVVKAALNKYGPKVAKVGKEYGQNVWGEQADKLKAKTEKKEEPLPEEAKQLVGQVASTSYNPALVNAAIHPQPKPKSKKKGESKKARDLSDVYERDVDQQDLFARTIQGLEDFLVARWLELEELD</sequence>
<comment type="caution">
    <text evidence="2">The sequence shown here is derived from an EMBL/GenBank/DDBJ whole genome shotgun (WGS) entry which is preliminary data.</text>
</comment>
<organism evidence="2 3">
    <name type="scientific">Hypsizygus marmoreus</name>
    <name type="common">White beech mushroom</name>
    <name type="synonym">Agaricus marmoreus</name>
    <dbReference type="NCBI Taxonomy" id="39966"/>
    <lineage>
        <taxon>Eukaryota</taxon>
        <taxon>Fungi</taxon>
        <taxon>Dikarya</taxon>
        <taxon>Basidiomycota</taxon>
        <taxon>Agaricomycotina</taxon>
        <taxon>Agaricomycetes</taxon>
        <taxon>Agaricomycetidae</taxon>
        <taxon>Agaricales</taxon>
        <taxon>Tricholomatineae</taxon>
        <taxon>Lyophyllaceae</taxon>
        <taxon>Hypsizygus</taxon>
    </lineage>
</organism>
<dbReference type="Proteomes" id="UP000076154">
    <property type="component" value="Unassembled WGS sequence"/>
</dbReference>
<evidence type="ECO:0000313" key="3">
    <source>
        <dbReference type="Proteomes" id="UP000076154"/>
    </source>
</evidence>
<dbReference type="EMBL" id="LUEZ02000044">
    <property type="protein sequence ID" value="RDB24477.1"/>
    <property type="molecule type" value="Genomic_DNA"/>
</dbReference>
<gene>
    <name evidence="2" type="ORF">Hypma_008510</name>
</gene>